<evidence type="ECO:0000259" key="2">
    <source>
        <dbReference type="Pfam" id="PF17973"/>
    </source>
</evidence>
<dbReference type="PANTHER" id="PTHR40094">
    <property type="entry name" value="ALPHA-2-MACROGLOBULIN HOMOLOG"/>
    <property type="match status" value="1"/>
</dbReference>
<proteinExistence type="predicted"/>
<dbReference type="GO" id="GO:0004866">
    <property type="term" value="F:endopeptidase inhibitor activity"/>
    <property type="evidence" value="ECO:0007669"/>
    <property type="project" value="TreeGrafter"/>
</dbReference>
<evidence type="ECO:0000313" key="4">
    <source>
        <dbReference type="Proteomes" id="UP000324974"/>
    </source>
</evidence>
<dbReference type="SUPFAM" id="SSF48239">
    <property type="entry name" value="Terpenoid cyclases/Protein prenyltransferases"/>
    <property type="match status" value="1"/>
</dbReference>
<dbReference type="Gene3D" id="1.50.10.20">
    <property type="match status" value="1"/>
</dbReference>
<gene>
    <name evidence="3" type="ORF">PX52LOC_03272</name>
</gene>
<feature type="domain" description="Alpha-macroglobulin-like TED" evidence="1">
    <location>
        <begin position="87"/>
        <end position="186"/>
    </location>
</feature>
<protein>
    <submittedName>
        <fullName evidence="3">Alpha-2-macroglobulin domain protein</fullName>
    </submittedName>
</protein>
<dbReference type="RefSeq" id="WP_149111069.1">
    <property type="nucleotide sequence ID" value="NZ_CP042425.1"/>
</dbReference>
<dbReference type="Proteomes" id="UP000324974">
    <property type="component" value="Chromosome"/>
</dbReference>
<name>A0A5C1ADR9_9BACT</name>
<reference evidence="4" key="1">
    <citation type="submission" date="2019-08" db="EMBL/GenBank/DDBJ databases">
        <title>Limnoglobus roseus gen. nov., sp. nov., a novel freshwater planctomycete with a giant genome from the family Gemmataceae.</title>
        <authorList>
            <person name="Kulichevskaya I.S."/>
            <person name="Naumoff D.G."/>
            <person name="Miroshnikov K."/>
            <person name="Ivanova A."/>
            <person name="Philippov D.A."/>
            <person name="Hakobyan A."/>
            <person name="Rijpstra I.C."/>
            <person name="Sinninghe Damste J.S."/>
            <person name="Liesack W."/>
            <person name="Dedysh S.N."/>
        </authorList>
    </citation>
    <scope>NUCLEOTIDE SEQUENCE [LARGE SCALE GENOMIC DNA]</scope>
    <source>
        <strain evidence="4">PX52</strain>
    </source>
</reference>
<evidence type="ECO:0000313" key="3">
    <source>
        <dbReference type="EMBL" id="QEL16327.1"/>
    </source>
</evidence>
<keyword evidence="4" id="KW-1185">Reference proteome</keyword>
<sequence>MSNAPIRWTYAPPTAGGEVNLLMTAESSAGADAAAKRVSVNRCAAEQVVALSGYADGPVTLDLPKLDAASQGQLEITFAPSLAADLADTLGYLVEYPYGCVEQTMSRFLPAIRVAQILQQFRVPDPDLEKKLPGVAAAGIKRLTELQQKDGGWGWWGTTAASDIMTAYALYGLQLAEDAGYKVDPAVLKKGREALKGFAGNRTPAAAADRVYRADPTALQEQPKRRTPAAAADRVYSLYVLSQREGPAADTWTWLEERATAGTLSDGSLAFALEMAVRGGRPKLARQFADALKQRAVIEKGAAHWRTGGYSRWSDDPFEVTAAALKALVAWGGDEALVEQTLTFFVRTKQGNRWNSTKDTAMILFAFCDYLAKKDATELKAKPLALTIGGRAHAVRFDGKLATKVVLPAEQLPAGKTEMRIETEMKGVTYHAVFRNWKAGRNLAPVAQGLVVERRFALVDEKGTVLKTLASGDTVPRGSFVRSEVVARAQAPGAVRYLLVENPKPGGCETIAPQDKRFEKLVSSSGGLREDRDAKVCYHHEEAPNSVRDSCVFVAELPGEFVAAPAVAELMYHPETRGQSGTFVLKVLDRK</sequence>
<accession>A0A5C1ADR9</accession>
<dbReference type="OrthoDB" id="9767116at2"/>
<dbReference type="GO" id="GO:0005615">
    <property type="term" value="C:extracellular space"/>
    <property type="evidence" value="ECO:0007669"/>
    <property type="project" value="InterPro"/>
</dbReference>
<dbReference type="InterPro" id="IPR047565">
    <property type="entry name" value="Alpha-macroglob_thiol-ester_cl"/>
</dbReference>
<dbReference type="EMBL" id="CP042425">
    <property type="protein sequence ID" value="QEL16327.1"/>
    <property type="molecule type" value="Genomic_DNA"/>
</dbReference>
<dbReference type="Pfam" id="PF17973">
    <property type="entry name" value="bMG10"/>
    <property type="match status" value="1"/>
</dbReference>
<dbReference type="KEGG" id="lrs:PX52LOC_03272"/>
<dbReference type="PANTHER" id="PTHR40094:SF1">
    <property type="entry name" value="UBIQUITIN DOMAIN-CONTAINING PROTEIN"/>
    <property type="match status" value="1"/>
</dbReference>
<feature type="domain" description="Bacterial alpha-2-macroglobulin MG10" evidence="2">
    <location>
        <begin position="449"/>
        <end position="575"/>
    </location>
</feature>
<organism evidence="3 4">
    <name type="scientific">Limnoglobus roseus</name>
    <dbReference type="NCBI Taxonomy" id="2598579"/>
    <lineage>
        <taxon>Bacteria</taxon>
        <taxon>Pseudomonadati</taxon>
        <taxon>Planctomycetota</taxon>
        <taxon>Planctomycetia</taxon>
        <taxon>Gemmatales</taxon>
        <taxon>Gemmataceae</taxon>
        <taxon>Limnoglobus</taxon>
    </lineage>
</organism>
<dbReference type="Pfam" id="PF07678">
    <property type="entry name" value="TED_complement"/>
    <property type="match status" value="1"/>
</dbReference>
<dbReference type="InterPro" id="IPR008930">
    <property type="entry name" value="Terpenoid_cyclase/PrenylTrfase"/>
</dbReference>
<dbReference type="AlphaFoldDB" id="A0A5C1ADR9"/>
<dbReference type="InterPro" id="IPR051802">
    <property type="entry name" value="YfhM-like"/>
</dbReference>
<dbReference type="InterPro" id="IPR041246">
    <property type="entry name" value="Bact_MG10"/>
</dbReference>
<dbReference type="SMART" id="SM01419">
    <property type="entry name" value="Thiol-ester_cl"/>
    <property type="match status" value="1"/>
</dbReference>
<dbReference type="CDD" id="cd02891">
    <property type="entry name" value="A2M_like"/>
    <property type="match status" value="1"/>
</dbReference>
<dbReference type="InterPro" id="IPR011626">
    <property type="entry name" value="Alpha-macroglobulin_TED"/>
</dbReference>
<evidence type="ECO:0000259" key="1">
    <source>
        <dbReference type="Pfam" id="PF07678"/>
    </source>
</evidence>